<gene>
    <name evidence="5" type="ORF">SAMN04489751_3597</name>
</gene>
<dbReference type="RefSeq" id="WP_092107738.1">
    <property type="nucleotide sequence ID" value="NZ_LT629739.1"/>
</dbReference>
<evidence type="ECO:0000256" key="2">
    <source>
        <dbReference type="ARBA" id="ARBA00022801"/>
    </source>
</evidence>
<dbReference type="Gene3D" id="3.30.1360.40">
    <property type="match status" value="1"/>
</dbReference>
<dbReference type="InterPro" id="IPR029000">
    <property type="entry name" value="Cyclophilin-like_dom_sf"/>
</dbReference>
<dbReference type="GO" id="GO:0005524">
    <property type="term" value="F:ATP binding"/>
    <property type="evidence" value="ECO:0007669"/>
    <property type="project" value="UniProtKB-KW"/>
</dbReference>
<dbReference type="SUPFAM" id="SSF160467">
    <property type="entry name" value="PH0987 N-terminal domain-like"/>
    <property type="match status" value="1"/>
</dbReference>
<keyword evidence="2" id="KW-0378">Hydrolase</keyword>
<feature type="domain" description="Carboxyltransferase" evidence="4">
    <location>
        <begin position="17"/>
        <end position="217"/>
    </location>
</feature>
<evidence type="ECO:0000313" key="6">
    <source>
        <dbReference type="Proteomes" id="UP000199700"/>
    </source>
</evidence>
<accession>A0A1H1X514</accession>
<dbReference type="InterPro" id="IPR010016">
    <property type="entry name" value="PxpB"/>
</dbReference>
<dbReference type="PANTHER" id="PTHR34698">
    <property type="entry name" value="5-OXOPROLINASE SUBUNIT B"/>
    <property type="match status" value="1"/>
</dbReference>
<evidence type="ECO:0000313" key="5">
    <source>
        <dbReference type="EMBL" id="SDT04455.1"/>
    </source>
</evidence>
<dbReference type="InterPro" id="IPR003833">
    <property type="entry name" value="CT_C_D"/>
</dbReference>
<keyword evidence="1" id="KW-0547">Nucleotide-binding</keyword>
<name>A0A1H1X514_BRESA</name>
<dbReference type="AlphaFoldDB" id="A0A1H1X514"/>
<evidence type="ECO:0000256" key="3">
    <source>
        <dbReference type="ARBA" id="ARBA00022840"/>
    </source>
</evidence>
<protein>
    <submittedName>
        <fullName evidence="5">Sensor histidine kinase inhibitor, KipI family</fullName>
    </submittedName>
</protein>
<dbReference type="STRING" id="629680.SAMN04489751_3597"/>
<dbReference type="Pfam" id="PF02682">
    <property type="entry name" value="CT_C_D"/>
    <property type="match status" value="1"/>
</dbReference>
<proteinExistence type="predicted"/>
<dbReference type="Proteomes" id="UP000199700">
    <property type="component" value="Chromosome"/>
</dbReference>
<dbReference type="SMART" id="SM00796">
    <property type="entry name" value="AHS1"/>
    <property type="match status" value="1"/>
</dbReference>
<evidence type="ECO:0000256" key="1">
    <source>
        <dbReference type="ARBA" id="ARBA00022741"/>
    </source>
</evidence>
<sequence length="245" mass="26281">MKEIVLSDPSGSAARTVHVRPFGDSALLVHPSDDDKESRWRMAHALAASLRKANLVGVEGITPTFESLTIEYDPLRLDVFSLCESLTEALSTAGNIAIEERLVEIPLVYGGDFGPDLTSVAGHLGISENDVIEKHCATMWRLAFNGAPAGAPMHEGDAFGTPIPRMSHPRVKIPAGSVAVSGHQGTIYTIPAPGGWRLIGTTPLRMNNPSGQPFVALTPGDTLRFVPISVDEFHRTEPVFIGELL</sequence>
<dbReference type="EMBL" id="LT629739">
    <property type="protein sequence ID" value="SDT04455.1"/>
    <property type="molecule type" value="Genomic_DNA"/>
</dbReference>
<dbReference type="Gene3D" id="2.40.100.10">
    <property type="entry name" value="Cyclophilin-like"/>
    <property type="match status" value="1"/>
</dbReference>
<keyword evidence="3" id="KW-0067">ATP-binding</keyword>
<organism evidence="5 6">
    <name type="scientific">Brevibacterium sandarakinum</name>
    <dbReference type="NCBI Taxonomy" id="629680"/>
    <lineage>
        <taxon>Bacteria</taxon>
        <taxon>Bacillati</taxon>
        <taxon>Actinomycetota</taxon>
        <taxon>Actinomycetes</taxon>
        <taxon>Micrococcales</taxon>
        <taxon>Brevibacteriaceae</taxon>
        <taxon>Brevibacterium</taxon>
    </lineage>
</organism>
<evidence type="ECO:0000259" key="4">
    <source>
        <dbReference type="SMART" id="SM00796"/>
    </source>
</evidence>
<reference evidence="5" key="1">
    <citation type="submission" date="2016-10" db="EMBL/GenBank/DDBJ databases">
        <authorList>
            <person name="Varghese N."/>
            <person name="Submissions S."/>
        </authorList>
    </citation>
    <scope>NUCLEOTIDE SEQUENCE [LARGE SCALE GENOMIC DNA]</scope>
    <source>
        <strain evidence="5">DSM 22082</strain>
    </source>
</reference>
<dbReference type="GO" id="GO:0016787">
    <property type="term" value="F:hydrolase activity"/>
    <property type="evidence" value="ECO:0007669"/>
    <property type="project" value="UniProtKB-KW"/>
</dbReference>
<keyword evidence="5" id="KW-0649">Protein kinase inhibitor</keyword>
<keyword evidence="6" id="KW-1185">Reference proteome</keyword>
<dbReference type="PANTHER" id="PTHR34698:SF2">
    <property type="entry name" value="5-OXOPROLINASE SUBUNIT B"/>
    <property type="match status" value="1"/>
</dbReference>
<dbReference type="SUPFAM" id="SSF50891">
    <property type="entry name" value="Cyclophilin-like"/>
    <property type="match status" value="1"/>
</dbReference>